<keyword evidence="12 14" id="KW-0378">Hydrolase</keyword>
<dbReference type="InterPro" id="IPR036397">
    <property type="entry name" value="RNaseH_sf"/>
</dbReference>
<dbReference type="GO" id="GO:0004523">
    <property type="term" value="F:RNA-DNA hybrid ribonuclease activity"/>
    <property type="evidence" value="ECO:0007669"/>
    <property type="project" value="UniProtKB-UniRule"/>
</dbReference>
<evidence type="ECO:0000256" key="9">
    <source>
        <dbReference type="ARBA" id="ARBA00022722"/>
    </source>
</evidence>
<dbReference type="EMBL" id="NPMS01000001">
    <property type="protein sequence ID" value="OZU89777.1"/>
    <property type="molecule type" value="Genomic_DNA"/>
</dbReference>
<dbReference type="Gene3D" id="3.30.420.10">
    <property type="entry name" value="Ribonuclease H-like superfamily/Ribonuclease H"/>
    <property type="match status" value="1"/>
</dbReference>
<dbReference type="InterPro" id="IPR001352">
    <property type="entry name" value="RNase_HII/HIII"/>
</dbReference>
<dbReference type="PANTHER" id="PTHR10954">
    <property type="entry name" value="RIBONUCLEASE H2 SUBUNIT A"/>
    <property type="match status" value="1"/>
</dbReference>
<evidence type="ECO:0000256" key="5">
    <source>
        <dbReference type="ARBA" id="ARBA00008378"/>
    </source>
</evidence>
<evidence type="ECO:0000256" key="15">
    <source>
        <dbReference type="PROSITE-ProRule" id="PRU01319"/>
    </source>
</evidence>
<name>A0A265ND88_9BACI</name>
<evidence type="ECO:0000256" key="3">
    <source>
        <dbReference type="ARBA" id="ARBA00004065"/>
    </source>
</evidence>
<evidence type="ECO:0000256" key="7">
    <source>
        <dbReference type="ARBA" id="ARBA00021407"/>
    </source>
</evidence>
<dbReference type="FunFam" id="3.30.420.10:FF:000047">
    <property type="entry name" value="Ribonuclease HIII"/>
    <property type="match status" value="1"/>
</dbReference>
<reference evidence="18 19" key="1">
    <citation type="submission" date="2017-08" db="EMBL/GenBank/DDBJ databases">
        <title>Virgibacillus indicus sp. nov. and Virgibacillus profoundi sp. nov, two moderately halophilic bacteria isolated from marine sediment by using the Microfluidic Streak Plate.</title>
        <authorList>
            <person name="Xu B."/>
            <person name="Hu B."/>
            <person name="Wang J."/>
            <person name="Zhu Y."/>
            <person name="Huang L."/>
            <person name="Du W."/>
            <person name="Huang Y."/>
        </authorList>
    </citation>
    <scope>NUCLEOTIDE SEQUENCE [LARGE SCALE GENOMIC DNA]</scope>
    <source>
        <strain evidence="18 19">IO3-P2-C2</strain>
    </source>
</reference>
<keyword evidence="10 14" id="KW-0479">Metal-binding</keyword>
<gene>
    <name evidence="14" type="primary">rnhC</name>
    <name evidence="18" type="ORF">CIL03_01145</name>
</gene>
<dbReference type="GO" id="GO:0005737">
    <property type="term" value="C:cytoplasm"/>
    <property type="evidence" value="ECO:0007669"/>
    <property type="project" value="UniProtKB-SubCell"/>
</dbReference>
<comment type="function">
    <text evidence="3 14">Endonuclease that specifically degrades the RNA of RNA-DNA hybrids.</text>
</comment>
<keyword evidence="11 14" id="KW-0255">Endonuclease</keyword>
<dbReference type="OrthoDB" id="9777935at2"/>
<dbReference type="GO" id="GO:0043137">
    <property type="term" value="P:DNA replication, removal of RNA primer"/>
    <property type="evidence" value="ECO:0007669"/>
    <property type="project" value="TreeGrafter"/>
</dbReference>
<evidence type="ECO:0000256" key="4">
    <source>
        <dbReference type="ARBA" id="ARBA00004496"/>
    </source>
</evidence>
<comment type="catalytic activity">
    <reaction evidence="1 14 15">
        <text>Endonucleolytic cleavage to 5'-phosphomonoester.</text>
        <dbReference type="EC" id="3.1.26.4"/>
    </reaction>
</comment>
<dbReference type="GO" id="GO:0000287">
    <property type="term" value="F:magnesium ion binding"/>
    <property type="evidence" value="ECO:0007669"/>
    <property type="project" value="UniProtKB-UniRule"/>
</dbReference>
<dbReference type="HAMAP" id="MF_00053">
    <property type="entry name" value="RNase_HIII"/>
    <property type="match status" value="1"/>
</dbReference>
<evidence type="ECO:0000256" key="6">
    <source>
        <dbReference type="ARBA" id="ARBA00012180"/>
    </source>
</evidence>
<dbReference type="NCBIfam" id="TIGR00716">
    <property type="entry name" value="rnhC"/>
    <property type="match status" value="1"/>
</dbReference>
<dbReference type="EC" id="3.1.26.4" evidence="6 14"/>
<evidence type="ECO:0000256" key="11">
    <source>
        <dbReference type="ARBA" id="ARBA00022759"/>
    </source>
</evidence>
<evidence type="ECO:0000256" key="8">
    <source>
        <dbReference type="ARBA" id="ARBA00022490"/>
    </source>
</evidence>
<comment type="subcellular location">
    <subcellularLocation>
        <location evidence="4 14">Cytoplasm</location>
    </subcellularLocation>
</comment>
<comment type="similarity">
    <text evidence="5 14">Belongs to the RNase HII family. RnhC subfamily.</text>
</comment>
<feature type="binding site" evidence="14 15">
    <location>
        <position position="104"/>
    </location>
    <ligand>
        <name>a divalent metal cation</name>
        <dbReference type="ChEBI" id="CHEBI:60240"/>
    </ligand>
</feature>
<accession>A0A265ND88</accession>
<dbReference type="GO" id="GO:0032299">
    <property type="term" value="C:ribonuclease H2 complex"/>
    <property type="evidence" value="ECO:0007669"/>
    <property type="project" value="TreeGrafter"/>
</dbReference>
<dbReference type="PANTHER" id="PTHR10954:SF23">
    <property type="entry name" value="RIBONUCLEASE"/>
    <property type="match status" value="1"/>
</dbReference>
<dbReference type="Pfam" id="PF11858">
    <property type="entry name" value="DUF3378"/>
    <property type="match status" value="1"/>
</dbReference>
<evidence type="ECO:0000256" key="12">
    <source>
        <dbReference type="ARBA" id="ARBA00022801"/>
    </source>
</evidence>
<evidence type="ECO:0000256" key="1">
    <source>
        <dbReference type="ARBA" id="ARBA00000077"/>
    </source>
</evidence>
<dbReference type="InterPro" id="IPR024568">
    <property type="entry name" value="RNase_HIII_N"/>
</dbReference>
<evidence type="ECO:0000313" key="18">
    <source>
        <dbReference type="EMBL" id="OZU89777.1"/>
    </source>
</evidence>
<dbReference type="InterPro" id="IPR012295">
    <property type="entry name" value="TBP_dom_sf"/>
</dbReference>
<feature type="binding site" evidence="14 15">
    <location>
        <position position="209"/>
    </location>
    <ligand>
        <name>a divalent metal cation</name>
        <dbReference type="ChEBI" id="CHEBI:60240"/>
    </ligand>
</feature>
<evidence type="ECO:0000256" key="2">
    <source>
        <dbReference type="ARBA" id="ARBA00001946"/>
    </source>
</evidence>
<comment type="cofactor">
    <cofactor evidence="14 15">
        <name>Mn(2+)</name>
        <dbReference type="ChEBI" id="CHEBI:29035"/>
    </cofactor>
    <cofactor evidence="14 15">
        <name>Mg(2+)</name>
        <dbReference type="ChEBI" id="CHEBI:18420"/>
    </cofactor>
    <text evidence="14 15">Manganese or magnesium. Binds 1 divalent metal ion per monomer in the absence of substrate. May bind a second metal ion after substrate binding.</text>
</comment>
<dbReference type="Pfam" id="PF01351">
    <property type="entry name" value="RNase_HII"/>
    <property type="match status" value="1"/>
</dbReference>
<evidence type="ECO:0000256" key="13">
    <source>
        <dbReference type="ARBA" id="ARBA00022842"/>
    </source>
</evidence>
<feature type="domain" description="RNase H type-2" evidence="17">
    <location>
        <begin position="97"/>
        <end position="313"/>
    </location>
</feature>
<dbReference type="PROSITE" id="PS51975">
    <property type="entry name" value="RNASE_H_2"/>
    <property type="match status" value="1"/>
</dbReference>
<keyword evidence="8 14" id="KW-0963">Cytoplasm</keyword>
<dbReference type="Proteomes" id="UP000216498">
    <property type="component" value="Unassembled WGS sequence"/>
</dbReference>
<dbReference type="CDD" id="cd06590">
    <property type="entry name" value="RNase_HII_bacteria_HIII_like"/>
    <property type="match status" value="1"/>
</dbReference>
<comment type="caution">
    <text evidence="18">The sequence shown here is derived from an EMBL/GenBank/DDBJ whole genome shotgun (WGS) entry which is preliminary data.</text>
</comment>
<evidence type="ECO:0000256" key="14">
    <source>
        <dbReference type="HAMAP-Rule" id="MF_00053"/>
    </source>
</evidence>
<dbReference type="AlphaFoldDB" id="A0A265ND88"/>
<dbReference type="InterPro" id="IPR004641">
    <property type="entry name" value="RNase_HIII"/>
</dbReference>
<dbReference type="CDD" id="cd14796">
    <property type="entry name" value="RNAse_HIII_N"/>
    <property type="match status" value="1"/>
</dbReference>
<comment type="cofactor">
    <cofactor evidence="2">
        <name>Mg(2+)</name>
        <dbReference type="ChEBI" id="CHEBI:18420"/>
    </cofactor>
</comment>
<dbReference type="RefSeq" id="WP_094883378.1">
    <property type="nucleotide sequence ID" value="NZ_NPMS01000001.1"/>
</dbReference>
<keyword evidence="9 14" id="KW-0540">Nuclease</keyword>
<feature type="region of interest" description="Disordered" evidence="16">
    <location>
        <begin position="63"/>
        <end position="88"/>
    </location>
</feature>
<sequence>MPQNVYVLPLETINKMKLSYTDSLTATPPGAVFRAKTSHAVITAYKSGKVLFQGSSPETEAVKWSAEGSGTSNAHKKPKPAAKPFSKFAPPKKLFNENHIGSDEAGTGDYFGPITVAAVYVEQQQIDTLKRLGVKDSKALTDPVIRQLSKEIIKQNIAYSLLVLHNEKYNNLQRGGWTQGKMKAMLHHHAISKLLQKIENKPWDGIIIDQFCEPAVYNRHIASEKESLTEKTYFLTKAESYSIAVAAGSIIARTSFLNEMDKLSDQTGITLPKGASKKVDKTIAEVITVKGDAFLNKIAKTHFANTKKARLYL</sequence>
<keyword evidence="19" id="KW-1185">Reference proteome</keyword>
<feature type="binding site" evidence="14 15">
    <location>
        <position position="103"/>
    </location>
    <ligand>
        <name>a divalent metal cation</name>
        <dbReference type="ChEBI" id="CHEBI:60240"/>
    </ligand>
</feature>
<dbReference type="PIRSF" id="PIRSF037748">
    <property type="entry name" value="RnhC"/>
    <property type="match status" value="1"/>
</dbReference>
<dbReference type="SUPFAM" id="SSF53098">
    <property type="entry name" value="Ribonuclease H-like"/>
    <property type="match status" value="1"/>
</dbReference>
<dbReference type="InterPro" id="IPR012337">
    <property type="entry name" value="RNaseH-like_sf"/>
</dbReference>
<proteinExistence type="inferred from homology"/>
<evidence type="ECO:0000256" key="10">
    <source>
        <dbReference type="ARBA" id="ARBA00022723"/>
    </source>
</evidence>
<evidence type="ECO:0000313" key="19">
    <source>
        <dbReference type="Proteomes" id="UP000216498"/>
    </source>
</evidence>
<dbReference type="Gene3D" id="3.30.310.10">
    <property type="entry name" value="TATA-Binding Protein"/>
    <property type="match status" value="1"/>
</dbReference>
<evidence type="ECO:0000256" key="16">
    <source>
        <dbReference type="SAM" id="MobiDB-lite"/>
    </source>
</evidence>
<dbReference type="InterPro" id="IPR024567">
    <property type="entry name" value="RNase_HII/HIII_dom"/>
</dbReference>
<organism evidence="18 19">
    <name type="scientific">Virgibacillus indicus</name>
    <dbReference type="NCBI Taxonomy" id="2024554"/>
    <lineage>
        <taxon>Bacteria</taxon>
        <taxon>Bacillati</taxon>
        <taxon>Bacillota</taxon>
        <taxon>Bacilli</taxon>
        <taxon>Bacillales</taxon>
        <taxon>Bacillaceae</taxon>
        <taxon>Virgibacillus</taxon>
    </lineage>
</organism>
<protein>
    <recommendedName>
        <fullName evidence="7 14">Ribonuclease HIII</fullName>
        <shortName evidence="14">RNase HIII</shortName>
        <ecNumber evidence="6 14">3.1.26.4</ecNumber>
    </recommendedName>
</protein>
<dbReference type="GO" id="GO:0006298">
    <property type="term" value="P:mismatch repair"/>
    <property type="evidence" value="ECO:0007669"/>
    <property type="project" value="TreeGrafter"/>
</dbReference>
<keyword evidence="13 14" id="KW-0460">Magnesium</keyword>
<evidence type="ECO:0000259" key="17">
    <source>
        <dbReference type="PROSITE" id="PS51975"/>
    </source>
</evidence>
<dbReference type="GO" id="GO:0003723">
    <property type="term" value="F:RNA binding"/>
    <property type="evidence" value="ECO:0007669"/>
    <property type="project" value="UniProtKB-UniRule"/>
</dbReference>